<dbReference type="InterPro" id="IPR004821">
    <property type="entry name" value="Cyt_trans-like"/>
</dbReference>
<evidence type="ECO:0000256" key="4">
    <source>
        <dbReference type="ARBA" id="ARBA00022642"/>
    </source>
</evidence>
<evidence type="ECO:0000256" key="8">
    <source>
        <dbReference type="ARBA" id="ARBA00022840"/>
    </source>
</evidence>
<keyword evidence="5 11" id="KW-0808">Transferase</keyword>
<proteinExistence type="inferred from homology"/>
<gene>
    <name evidence="11" type="primary">nadD</name>
    <name evidence="13" type="ORF">SAMN05444405_109110</name>
</gene>
<dbReference type="UniPathway" id="UPA00253">
    <property type="reaction ID" value="UER00332"/>
</dbReference>
<organism evidence="13 14">
    <name type="scientific">Bacteroides luti</name>
    <dbReference type="NCBI Taxonomy" id="1297750"/>
    <lineage>
        <taxon>Bacteria</taxon>
        <taxon>Pseudomonadati</taxon>
        <taxon>Bacteroidota</taxon>
        <taxon>Bacteroidia</taxon>
        <taxon>Bacteroidales</taxon>
        <taxon>Bacteroidaceae</taxon>
        <taxon>Bacteroides</taxon>
    </lineage>
</organism>
<dbReference type="NCBIfam" id="TIGR00125">
    <property type="entry name" value="cyt_tran_rel"/>
    <property type="match status" value="1"/>
</dbReference>
<evidence type="ECO:0000313" key="14">
    <source>
        <dbReference type="Proteomes" id="UP000184509"/>
    </source>
</evidence>
<dbReference type="NCBIfam" id="TIGR00482">
    <property type="entry name" value="nicotinate (nicotinamide) nucleotide adenylyltransferase"/>
    <property type="match status" value="1"/>
</dbReference>
<comment type="catalytic activity">
    <reaction evidence="10 11">
        <text>nicotinate beta-D-ribonucleotide + ATP + H(+) = deamido-NAD(+) + diphosphate</text>
        <dbReference type="Rhea" id="RHEA:22860"/>
        <dbReference type="ChEBI" id="CHEBI:15378"/>
        <dbReference type="ChEBI" id="CHEBI:30616"/>
        <dbReference type="ChEBI" id="CHEBI:33019"/>
        <dbReference type="ChEBI" id="CHEBI:57502"/>
        <dbReference type="ChEBI" id="CHEBI:58437"/>
        <dbReference type="EC" id="2.7.7.18"/>
    </reaction>
</comment>
<dbReference type="GO" id="GO:0004515">
    <property type="term" value="F:nicotinate-nucleotide adenylyltransferase activity"/>
    <property type="evidence" value="ECO:0007669"/>
    <property type="project" value="UniProtKB-UniRule"/>
</dbReference>
<keyword evidence="8 11" id="KW-0067">ATP-binding</keyword>
<accession>A0A1M5C578</accession>
<dbReference type="PANTHER" id="PTHR39321">
    <property type="entry name" value="NICOTINATE-NUCLEOTIDE ADENYLYLTRANSFERASE-RELATED"/>
    <property type="match status" value="1"/>
</dbReference>
<feature type="domain" description="Cytidyltransferase-like" evidence="12">
    <location>
        <begin position="7"/>
        <end position="164"/>
    </location>
</feature>
<dbReference type="SUPFAM" id="SSF52374">
    <property type="entry name" value="Nucleotidylyl transferase"/>
    <property type="match status" value="1"/>
</dbReference>
<dbReference type="CDD" id="cd02165">
    <property type="entry name" value="NMNAT"/>
    <property type="match status" value="1"/>
</dbReference>
<dbReference type="GO" id="GO:0005524">
    <property type="term" value="F:ATP binding"/>
    <property type="evidence" value="ECO:0007669"/>
    <property type="project" value="UniProtKB-KW"/>
</dbReference>
<comment type="function">
    <text evidence="1 11">Catalyzes the reversible adenylation of nicotinate mononucleotide (NaMN) to nicotinic acid adenine dinucleotide (NaAD).</text>
</comment>
<keyword evidence="9 11" id="KW-0520">NAD</keyword>
<dbReference type="Gene3D" id="3.40.50.620">
    <property type="entry name" value="HUPs"/>
    <property type="match status" value="1"/>
</dbReference>
<comment type="pathway">
    <text evidence="2 11">Cofactor biosynthesis; NAD(+) biosynthesis; deamido-NAD(+) from nicotinate D-ribonucleotide: step 1/1.</text>
</comment>
<comment type="similarity">
    <text evidence="3 11">Belongs to the NadD family.</text>
</comment>
<dbReference type="InterPro" id="IPR014729">
    <property type="entry name" value="Rossmann-like_a/b/a_fold"/>
</dbReference>
<dbReference type="InterPro" id="IPR005248">
    <property type="entry name" value="NadD/NMNAT"/>
</dbReference>
<evidence type="ECO:0000256" key="9">
    <source>
        <dbReference type="ARBA" id="ARBA00023027"/>
    </source>
</evidence>
<dbReference type="EMBL" id="FQTV01000009">
    <property type="protein sequence ID" value="SHF49908.1"/>
    <property type="molecule type" value="Genomic_DNA"/>
</dbReference>
<dbReference type="GO" id="GO:0009435">
    <property type="term" value="P:NAD+ biosynthetic process"/>
    <property type="evidence" value="ECO:0007669"/>
    <property type="project" value="UniProtKB-UniRule"/>
</dbReference>
<protein>
    <recommendedName>
        <fullName evidence="11">Probable nicotinate-nucleotide adenylyltransferase</fullName>
        <ecNumber evidence="11">2.7.7.18</ecNumber>
    </recommendedName>
    <alternativeName>
        <fullName evidence="11">Deamido-NAD(+) diphosphorylase</fullName>
    </alternativeName>
    <alternativeName>
        <fullName evidence="11">Deamido-NAD(+) pyrophosphorylase</fullName>
    </alternativeName>
    <alternativeName>
        <fullName evidence="11">Nicotinate mononucleotide adenylyltransferase</fullName>
        <shortName evidence="11">NaMN adenylyltransferase</shortName>
    </alternativeName>
</protein>
<keyword evidence="4 11" id="KW-0662">Pyridine nucleotide biosynthesis</keyword>
<keyword evidence="7 11" id="KW-0547">Nucleotide-binding</keyword>
<evidence type="ECO:0000256" key="2">
    <source>
        <dbReference type="ARBA" id="ARBA00005019"/>
    </source>
</evidence>
<dbReference type="PANTHER" id="PTHR39321:SF3">
    <property type="entry name" value="PHOSPHOPANTETHEINE ADENYLYLTRANSFERASE"/>
    <property type="match status" value="1"/>
</dbReference>
<dbReference type="HAMAP" id="MF_00244">
    <property type="entry name" value="NaMN_adenylyltr"/>
    <property type="match status" value="1"/>
</dbReference>
<sequence>MKIKTGIFGGTFNPIHIGHLALANYICEFEELDELWFLVTPQNPLRKGADFLDDNKRLELVKLATEGYSKFVASDFELHLPKPSYTCNTLDELKKAYPDREFVLIIGADNWLIFDKWKDYQRIIDENEIWIYPRPGSFVDKSTLPPSVKLTNVPEIDICSTFIRDGIKKGKDVRYFMHPAVYNKIKEEGYFL</sequence>
<evidence type="ECO:0000256" key="7">
    <source>
        <dbReference type="ARBA" id="ARBA00022741"/>
    </source>
</evidence>
<dbReference type="EC" id="2.7.7.18" evidence="11"/>
<evidence type="ECO:0000256" key="11">
    <source>
        <dbReference type="HAMAP-Rule" id="MF_00244"/>
    </source>
</evidence>
<evidence type="ECO:0000256" key="10">
    <source>
        <dbReference type="ARBA" id="ARBA00048721"/>
    </source>
</evidence>
<evidence type="ECO:0000256" key="6">
    <source>
        <dbReference type="ARBA" id="ARBA00022695"/>
    </source>
</evidence>
<reference evidence="13 14" key="1">
    <citation type="submission" date="2016-11" db="EMBL/GenBank/DDBJ databases">
        <authorList>
            <person name="Jaros S."/>
            <person name="Januszkiewicz K."/>
            <person name="Wedrychowicz H."/>
        </authorList>
    </citation>
    <scope>NUCLEOTIDE SEQUENCE [LARGE SCALE GENOMIC DNA]</scope>
    <source>
        <strain evidence="13 14">DSM 26991</strain>
    </source>
</reference>
<dbReference type="STRING" id="1297750.SAMN05444405_109110"/>
<dbReference type="Pfam" id="PF01467">
    <property type="entry name" value="CTP_transf_like"/>
    <property type="match status" value="1"/>
</dbReference>
<dbReference type="AlphaFoldDB" id="A0A1M5C578"/>
<evidence type="ECO:0000256" key="5">
    <source>
        <dbReference type="ARBA" id="ARBA00022679"/>
    </source>
</evidence>
<keyword evidence="14" id="KW-1185">Reference proteome</keyword>
<dbReference type="Proteomes" id="UP000184509">
    <property type="component" value="Unassembled WGS sequence"/>
</dbReference>
<evidence type="ECO:0000313" key="13">
    <source>
        <dbReference type="EMBL" id="SHF49908.1"/>
    </source>
</evidence>
<evidence type="ECO:0000256" key="3">
    <source>
        <dbReference type="ARBA" id="ARBA00009014"/>
    </source>
</evidence>
<dbReference type="RefSeq" id="WP_175550514.1">
    <property type="nucleotide sequence ID" value="NZ_FQTV01000009.1"/>
</dbReference>
<evidence type="ECO:0000259" key="12">
    <source>
        <dbReference type="Pfam" id="PF01467"/>
    </source>
</evidence>
<name>A0A1M5C578_9BACE</name>
<evidence type="ECO:0000256" key="1">
    <source>
        <dbReference type="ARBA" id="ARBA00002324"/>
    </source>
</evidence>
<keyword evidence="6 11" id="KW-0548">Nucleotidyltransferase</keyword>